<reference evidence="1" key="1">
    <citation type="submission" date="2020-02" db="EMBL/GenBank/DDBJ databases">
        <authorList>
            <person name="Meier V. D."/>
        </authorList>
    </citation>
    <scope>NUCLEOTIDE SEQUENCE</scope>
    <source>
        <strain evidence="1">AVDCRST_MAG90</strain>
    </source>
</reference>
<evidence type="ECO:0000313" key="1">
    <source>
        <dbReference type="EMBL" id="CAA9312720.1"/>
    </source>
</evidence>
<dbReference type="AlphaFoldDB" id="A0A6J4KRV5"/>
<protein>
    <submittedName>
        <fullName evidence="1">Uncharacterized protein</fullName>
    </submittedName>
</protein>
<proteinExistence type="predicted"/>
<gene>
    <name evidence="1" type="ORF">AVDCRST_MAG90-563</name>
</gene>
<accession>A0A6J4KRV5</accession>
<dbReference type="InterPro" id="IPR014710">
    <property type="entry name" value="RmlC-like_jellyroll"/>
</dbReference>
<feature type="non-terminal residue" evidence="1">
    <location>
        <position position="46"/>
    </location>
</feature>
<dbReference type="EMBL" id="CADCUC010000104">
    <property type="protein sequence ID" value="CAA9312720.1"/>
    <property type="molecule type" value="Genomic_DNA"/>
</dbReference>
<sequence>MQITRNSIETTAGPSEWFTGSVYIDTVATPSGPSRLTASSVHFTPG</sequence>
<dbReference type="Gene3D" id="2.60.120.10">
    <property type="entry name" value="Jelly Rolls"/>
    <property type="match status" value="1"/>
</dbReference>
<organism evidence="1">
    <name type="scientific">uncultured Microvirga sp</name>
    <dbReference type="NCBI Taxonomy" id="412392"/>
    <lineage>
        <taxon>Bacteria</taxon>
        <taxon>Pseudomonadati</taxon>
        <taxon>Pseudomonadota</taxon>
        <taxon>Alphaproteobacteria</taxon>
        <taxon>Hyphomicrobiales</taxon>
        <taxon>Methylobacteriaceae</taxon>
        <taxon>Microvirga</taxon>
        <taxon>environmental samples</taxon>
    </lineage>
</organism>
<name>A0A6J4KRV5_9HYPH</name>